<feature type="binding site" evidence="11">
    <location>
        <position position="449"/>
    </location>
    <ligand>
        <name>Zn(2+)</name>
        <dbReference type="ChEBI" id="CHEBI:29105"/>
        <label>2</label>
    </ligand>
</feature>
<comment type="cofactor">
    <cofactor evidence="11">
        <name>Zn(2+)</name>
        <dbReference type="ChEBI" id="CHEBI:29105"/>
    </cofactor>
    <text evidence="11">Binds 2 zinc ions per subunit.</text>
</comment>
<dbReference type="NCBIfam" id="NF004065">
    <property type="entry name" value="PRK05580.1-1"/>
    <property type="match status" value="1"/>
</dbReference>
<keyword evidence="8 11" id="KW-0067">ATP-binding</keyword>
<keyword evidence="2 11" id="KW-0235">DNA replication</keyword>
<evidence type="ECO:0000256" key="8">
    <source>
        <dbReference type="ARBA" id="ARBA00022840"/>
    </source>
</evidence>
<gene>
    <name evidence="11" type="primary">priA</name>
    <name evidence="14" type="ORF">RBH19_08605</name>
</gene>
<comment type="subunit">
    <text evidence="11">Component of the replication restart primosome.</text>
</comment>
<dbReference type="SUPFAM" id="SSF52540">
    <property type="entry name" value="P-loop containing nucleoside triphosphate hydrolases"/>
    <property type="match status" value="2"/>
</dbReference>
<dbReference type="SMART" id="SM00487">
    <property type="entry name" value="DEXDc"/>
    <property type="match status" value="1"/>
</dbReference>
<evidence type="ECO:0000313" key="15">
    <source>
        <dbReference type="Proteomes" id="UP001239019"/>
    </source>
</evidence>
<evidence type="ECO:0000256" key="5">
    <source>
        <dbReference type="ARBA" id="ARBA00022801"/>
    </source>
</evidence>
<dbReference type="EMBL" id="JAVDDT010000005">
    <property type="protein sequence ID" value="MDQ2069932.1"/>
    <property type="molecule type" value="Genomic_DNA"/>
</dbReference>
<feature type="domain" description="Helicase C-terminal" evidence="13">
    <location>
        <begin position="475"/>
        <end position="632"/>
    </location>
</feature>
<feature type="binding site" evidence="11">
    <location>
        <position position="443"/>
    </location>
    <ligand>
        <name>Zn(2+)</name>
        <dbReference type="ChEBI" id="CHEBI:29105"/>
        <label>1</label>
    </ligand>
</feature>
<dbReference type="InterPro" id="IPR027417">
    <property type="entry name" value="P-loop_NTPase"/>
</dbReference>
<dbReference type="PANTHER" id="PTHR30580">
    <property type="entry name" value="PRIMOSOMAL PROTEIN N"/>
    <property type="match status" value="1"/>
</dbReference>
<feature type="binding site" evidence="11">
    <location>
        <position position="440"/>
    </location>
    <ligand>
        <name>Zn(2+)</name>
        <dbReference type="ChEBI" id="CHEBI:29105"/>
        <label>1</label>
    </ligand>
</feature>
<dbReference type="RefSeq" id="WP_306728432.1">
    <property type="nucleotide sequence ID" value="NZ_JAVDDT010000005.1"/>
</dbReference>
<dbReference type="InterPro" id="IPR014001">
    <property type="entry name" value="Helicase_ATP-bd"/>
</dbReference>
<organism evidence="14 15">
    <name type="scientific">Natronospira bacteriovora</name>
    <dbReference type="NCBI Taxonomy" id="3069753"/>
    <lineage>
        <taxon>Bacteria</taxon>
        <taxon>Pseudomonadati</taxon>
        <taxon>Pseudomonadota</taxon>
        <taxon>Gammaproteobacteria</taxon>
        <taxon>Natronospirales</taxon>
        <taxon>Natronospiraceae</taxon>
        <taxon>Natronospira</taxon>
    </lineage>
</organism>
<keyword evidence="5 11" id="KW-0378">Hydrolase</keyword>
<dbReference type="HAMAP" id="MF_00983">
    <property type="entry name" value="PriA"/>
    <property type="match status" value="1"/>
</dbReference>
<dbReference type="NCBIfam" id="TIGR00595">
    <property type="entry name" value="priA"/>
    <property type="match status" value="1"/>
</dbReference>
<evidence type="ECO:0000256" key="3">
    <source>
        <dbReference type="ARBA" id="ARBA00022723"/>
    </source>
</evidence>
<dbReference type="InterPro" id="IPR040498">
    <property type="entry name" value="PriA_CRR"/>
</dbReference>
<evidence type="ECO:0000256" key="1">
    <source>
        <dbReference type="ARBA" id="ARBA00022515"/>
    </source>
</evidence>
<dbReference type="PROSITE" id="PS51192">
    <property type="entry name" value="HELICASE_ATP_BIND_1"/>
    <property type="match status" value="1"/>
</dbReference>
<keyword evidence="4 11" id="KW-0547">Nucleotide-binding</keyword>
<dbReference type="Pfam" id="PF17764">
    <property type="entry name" value="PriA_3primeBD"/>
    <property type="match status" value="1"/>
</dbReference>
<dbReference type="CDD" id="cd17929">
    <property type="entry name" value="DEXHc_priA"/>
    <property type="match status" value="1"/>
</dbReference>
<comment type="catalytic activity">
    <reaction evidence="11">
        <text>Couples ATP hydrolysis with the unwinding of duplex DNA by translocating in the 3'-5' direction.</text>
        <dbReference type="EC" id="5.6.2.4"/>
    </reaction>
</comment>
<dbReference type="Pfam" id="PF00270">
    <property type="entry name" value="DEAD"/>
    <property type="match status" value="1"/>
</dbReference>
<proteinExistence type="inferred from homology"/>
<keyword evidence="15" id="KW-1185">Reference proteome</keyword>
<sequence length="735" mass="81254">MSETVWRVAIPSPLRRLFDYLPPDTPVSGPVAGRRVRVPFGSRQLVGLVVETGEADPAMPRSRLRRISRLLDEAPVVPADMLRLALWSVSYYHHPPGEVLEHLLPVALRRGEAATRSAERWWQLSEEGRHLSPGDLARAPRQQRILARLQQAGGALPAAELQDLGEGWQGVMRRMEEKGLVAGEERGLTVALPSEPVDGGVALNERQQTAVEAISSHLDGFSCHLLEGVTGSGKTEVYLALMRRILAQGRQCLVLVPEIALTPQLTQRFRDSLPARIGLYHSGMNERERRDTWLAARDGELDVLIGTRSAVFLPLKHPGLMILDEEHDPAFKQQDGFRYSARDLALVRARQQALPVVLGSATPSLESLRNARDGRYQALALPKRAGKAKPPLIRTVDLRGQDLDGGLSGQLLTALDRHLRAGNQALLFLNRRGYAPVLICNQCGWTADCSRCDARMTYHRGRGSLDCHHCGNSRRLPRACPECASEKLGVAGQGTEKLEQVLSRRFPDVGVVRIDRDTTRRRGEMDARLQAAREGRARLLIGTQMLAKGHDFPDLTLVGLVDADQGLMSADFRGPERTAQLITQVAGRAGRGEKPGEVLIQTRVPDHPLLETLIQGGYGAFADAALRERNEAGFPPYSHLALLRAEAHQREAVNAFLEEAVDEGSRRASQELLLMGPVPAPMERRAGRYRAQVLIQAEARPALHALLRDWAPWLEGLKSARKVRWSLDVDPIDLF</sequence>
<dbReference type="NCBIfam" id="NF004067">
    <property type="entry name" value="PRK05580.1-4"/>
    <property type="match status" value="1"/>
</dbReference>
<evidence type="ECO:0000256" key="4">
    <source>
        <dbReference type="ARBA" id="ARBA00022741"/>
    </source>
</evidence>
<dbReference type="Proteomes" id="UP001239019">
    <property type="component" value="Unassembled WGS sequence"/>
</dbReference>
<dbReference type="Pfam" id="PF18319">
    <property type="entry name" value="Zn_ribbon_PriA"/>
    <property type="match status" value="1"/>
</dbReference>
<accession>A0ABU0W7L0</accession>
<evidence type="ECO:0000259" key="12">
    <source>
        <dbReference type="PROSITE" id="PS51192"/>
    </source>
</evidence>
<dbReference type="InterPro" id="IPR005259">
    <property type="entry name" value="PriA"/>
</dbReference>
<keyword evidence="6 11" id="KW-0347">Helicase</keyword>
<dbReference type="InterPro" id="IPR041222">
    <property type="entry name" value="PriA_3primeBD"/>
</dbReference>
<comment type="caution">
    <text evidence="14">The sequence shown here is derived from an EMBL/GenBank/DDBJ whole genome shotgun (WGS) entry which is preliminary data.</text>
</comment>
<comment type="function">
    <text evidence="11">Initiates the restart of stalled replication forks, which reloads the replicative helicase on sites other than the origin of replication. Recognizes and binds to abandoned replication forks and remodels them to uncover a helicase loading site. Promotes assembly of the primosome at these replication forks.</text>
</comment>
<feature type="binding site" evidence="11">
    <location>
        <position position="480"/>
    </location>
    <ligand>
        <name>Zn(2+)</name>
        <dbReference type="ChEBI" id="CHEBI:29105"/>
        <label>1</label>
    </ligand>
</feature>
<dbReference type="Gene3D" id="3.40.1440.60">
    <property type="entry name" value="PriA, 3(prime) DNA-binding domain"/>
    <property type="match status" value="1"/>
</dbReference>
<dbReference type="SMART" id="SM00490">
    <property type="entry name" value="HELICc"/>
    <property type="match status" value="1"/>
</dbReference>
<dbReference type="Pfam" id="PF18074">
    <property type="entry name" value="PriA_C"/>
    <property type="match status" value="1"/>
</dbReference>
<dbReference type="InterPro" id="IPR011545">
    <property type="entry name" value="DEAD/DEAH_box_helicase_dom"/>
</dbReference>
<evidence type="ECO:0000256" key="9">
    <source>
        <dbReference type="ARBA" id="ARBA00023125"/>
    </source>
</evidence>
<keyword evidence="9 11" id="KW-0238">DNA-binding</keyword>
<feature type="binding site" evidence="11">
    <location>
        <position position="470"/>
    </location>
    <ligand>
        <name>Zn(2+)</name>
        <dbReference type="ChEBI" id="CHEBI:29105"/>
        <label>2</label>
    </ligand>
</feature>
<protein>
    <recommendedName>
        <fullName evidence="11">Replication restart protein PriA</fullName>
    </recommendedName>
    <alternativeName>
        <fullName evidence="11">ATP-dependent DNA helicase PriA</fullName>
        <ecNumber evidence="11">5.6.2.4</ecNumber>
    </alternativeName>
    <alternativeName>
        <fullName evidence="11">DNA 3'-5' helicase PriA</fullName>
    </alternativeName>
</protein>
<keyword evidence="7 11" id="KW-0862">Zinc</keyword>
<keyword evidence="3 11" id="KW-0479">Metal-binding</keyword>
<evidence type="ECO:0000256" key="6">
    <source>
        <dbReference type="ARBA" id="ARBA00022806"/>
    </source>
</evidence>
<name>A0ABU0W7L0_9GAMM</name>
<dbReference type="PROSITE" id="PS51194">
    <property type="entry name" value="HELICASE_CTER"/>
    <property type="match status" value="1"/>
</dbReference>
<reference evidence="14 15" key="1">
    <citation type="submission" date="2023-08" db="EMBL/GenBank/DDBJ databases">
        <title>Whole-genome sequencing of halo(alkali)philic microorganisms from hypersaline lakes.</title>
        <authorList>
            <person name="Sorokin D.Y."/>
            <person name="Abbas B."/>
            <person name="Merkel A.Y."/>
        </authorList>
    </citation>
    <scope>NUCLEOTIDE SEQUENCE [LARGE SCALE GENOMIC DNA]</scope>
    <source>
        <strain evidence="14 15">AB-CW4</strain>
    </source>
</reference>
<evidence type="ECO:0000256" key="11">
    <source>
        <dbReference type="HAMAP-Rule" id="MF_00983"/>
    </source>
</evidence>
<feature type="binding site" evidence="11">
    <location>
        <position position="467"/>
    </location>
    <ligand>
        <name>Zn(2+)</name>
        <dbReference type="ChEBI" id="CHEBI:29105"/>
        <label>2</label>
    </ligand>
</feature>
<evidence type="ECO:0000256" key="10">
    <source>
        <dbReference type="ARBA" id="ARBA00023235"/>
    </source>
</evidence>
<evidence type="ECO:0000259" key="13">
    <source>
        <dbReference type="PROSITE" id="PS51194"/>
    </source>
</evidence>
<dbReference type="InterPro" id="IPR001650">
    <property type="entry name" value="Helicase_C-like"/>
</dbReference>
<keyword evidence="10 11" id="KW-0413">Isomerase</keyword>
<evidence type="ECO:0000256" key="7">
    <source>
        <dbReference type="ARBA" id="ARBA00022833"/>
    </source>
</evidence>
<dbReference type="InterPro" id="IPR042115">
    <property type="entry name" value="PriA_3primeBD_sf"/>
</dbReference>
<dbReference type="GO" id="GO:0016787">
    <property type="term" value="F:hydrolase activity"/>
    <property type="evidence" value="ECO:0007669"/>
    <property type="project" value="UniProtKB-KW"/>
</dbReference>
<feature type="binding site" evidence="11">
    <location>
        <position position="483"/>
    </location>
    <ligand>
        <name>Zn(2+)</name>
        <dbReference type="ChEBI" id="CHEBI:29105"/>
        <label>1</label>
    </ligand>
</feature>
<dbReference type="InterPro" id="IPR041236">
    <property type="entry name" value="PriA_C"/>
</dbReference>
<feature type="domain" description="Helicase ATP-binding" evidence="12">
    <location>
        <begin position="215"/>
        <end position="381"/>
    </location>
</feature>
<comment type="similarity">
    <text evidence="11">Belongs to the helicase family. PriA subfamily.</text>
</comment>
<evidence type="ECO:0000313" key="14">
    <source>
        <dbReference type="EMBL" id="MDQ2069932.1"/>
    </source>
</evidence>
<dbReference type="Gene3D" id="3.40.50.300">
    <property type="entry name" value="P-loop containing nucleotide triphosphate hydrolases"/>
    <property type="match status" value="2"/>
</dbReference>
<dbReference type="EC" id="5.6.2.4" evidence="11"/>
<feature type="binding site" evidence="11">
    <location>
        <position position="452"/>
    </location>
    <ligand>
        <name>Zn(2+)</name>
        <dbReference type="ChEBI" id="CHEBI:29105"/>
        <label>2</label>
    </ligand>
</feature>
<comment type="catalytic activity">
    <reaction evidence="11">
        <text>ATP + H2O = ADP + phosphate + H(+)</text>
        <dbReference type="Rhea" id="RHEA:13065"/>
        <dbReference type="ChEBI" id="CHEBI:15377"/>
        <dbReference type="ChEBI" id="CHEBI:15378"/>
        <dbReference type="ChEBI" id="CHEBI:30616"/>
        <dbReference type="ChEBI" id="CHEBI:43474"/>
        <dbReference type="ChEBI" id="CHEBI:456216"/>
        <dbReference type="EC" id="5.6.2.4"/>
    </reaction>
</comment>
<dbReference type="PANTHER" id="PTHR30580:SF0">
    <property type="entry name" value="PRIMOSOMAL PROTEIN N"/>
    <property type="match status" value="1"/>
</dbReference>
<evidence type="ECO:0000256" key="2">
    <source>
        <dbReference type="ARBA" id="ARBA00022705"/>
    </source>
</evidence>
<keyword evidence="1 11" id="KW-0639">Primosome</keyword>
<dbReference type="Pfam" id="PF00271">
    <property type="entry name" value="Helicase_C"/>
    <property type="match status" value="1"/>
</dbReference>